<dbReference type="InterPro" id="IPR050164">
    <property type="entry name" value="Peptidase_C19"/>
</dbReference>
<gene>
    <name evidence="4" type="ORF">H312_01943</name>
</gene>
<dbReference type="Proteomes" id="UP000030655">
    <property type="component" value="Unassembled WGS sequence"/>
</dbReference>
<comment type="catalytic activity">
    <reaction evidence="1">
        <text>Thiol-dependent hydrolysis of ester, thioester, amide, peptide and isopeptide bonds formed by the C-terminal Gly of ubiquitin (a 76-residue protein attached to proteins as an intracellular targeting signal).</text>
        <dbReference type="EC" id="3.4.19.12"/>
    </reaction>
</comment>
<comment type="similarity">
    <text evidence="1">Belongs to the peptidase C19 family.</text>
</comment>
<dbReference type="GO" id="GO:0016579">
    <property type="term" value="P:protein deubiquitination"/>
    <property type="evidence" value="ECO:0007669"/>
    <property type="project" value="InterPro"/>
</dbReference>
<dbReference type="InterPro" id="IPR018200">
    <property type="entry name" value="USP_CS"/>
</dbReference>
<dbReference type="Gene3D" id="3.90.70.10">
    <property type="entry name" value="Cysteine proteinases"/>
    <property type="match status" value="1"/>
</dbReference>
<dbReference type="InterPro" id="IPR001394">
    <property type="entry name" value="Peptidase_C19_UCH"/>
</dbReference>
<dbReference type="InterPro" id="IPR038765">
    <property type="entry name" value="Papain-like_cys_pep_sf"/>
</dbReference>
<dbReference type="EC" id="3.4.19.12" evidence="1"/>
<evidence type="ECO:0000313" key="5">
    <source>
        <dbReference type="Proteomes" id="UP000030655"/>
    </source>
</evidence>
<evidence type="ECO:0000256" key="2">
    <source>
        <dbReference type="SAM" id="MobiDB-lite"/>
    </source>
</evidence>
<keyword evidence="1" id="KW-0645">Protease</keyword>
<dbReference type="Pfam" id="PF00443">
    <property type="entry name" value="UCH"/>
    <property type="match status" value="1"/>
</dbReference>
<reference evidence="4 5" key="2">
    <citation type="submission" date="2014-03" db="EMBL/GenBank/DDBJ databases">
        <title>The Genome Sequence of Anncaliia algerae insect isolate PRA339.</title>
        <authorList>
            <consortium name="The Broad Institute Genome Sequencing Platform"/>
            <consortium name="The Broad Institute Genome Sequencing Center for Infectious Disease"/>
            <person name="Cuomo C."/>
            <person name="Becnel J."/>
            <person name="Sanscrainte N."/>
            <person name="Walker B."/>
            <person name="Young S.K."/>
            <person name="Zeng Q."/>
            <person name="Gargeya S."/>
            <person name="Fitzgerald M."/>
            <person name="Haas B."/>
            <person name="Abouelleil A."/>
            <person name="Alvarado L."/>
            <person name="Arachchi H.M."/>
            <person name="Berlin A.M."/>
            <person name="Chapman S.B."/>
            <person name="Dewar J."/>
            <person name="Goldberg J."/>
            <person name="Griggs A."/>
            <person name="Gujja S."/>
            <person name="Hansen M."/>
            <person name="Howarth C."/>
            <person name="Imamovic A."/>
            <person name="Larimer J."/>
            <person name="McCowan C."/>
            <person name="Murphy C."/>
            <person name="Neiman D."/>
            <person name="Pearson M."/>
            <person name="Priest M."/>
            <person name="Roberts A."/>
            <person name="Saif S."/>
            <person name="Shea T."/>
            <person name="Sisk P."/>
            <person name="Sykes S."/>
            <person name="Wortman J."/>
            <person name="Nusbaum C."/>
            <person name="Birren B."/>
        </authorList>
    </citation>
    <scope>NUCLEOTIDE SEQUENCE [LARGE SCALE GENOMIC DNA]</scope>
    <source>
        <strain evidence="4 5">PRA339</strain>
    </source>
</reference>
<dbReference type="HOGENOM" id="CLU_369892_0_0_1"/>
<dbReference type="PROSITE" id="PS00973">
    <property type="entry name" value="USP_2"/>
    <property type="match status" value="1"/>
</dbReference>
<dbReference type="GO" id="GO:0004843">
    <property type="term" value="F:cysteine-type deubiquitinase activity"/>
    <property type="evidence" value="ECO:0007669"/>
    <property type="project" value="UniProtKB-UniRule"/>
</dbReference>
<dbReference type="OrthoDB" id="289038at2759"/>
<dbReference type="AlphaFoldDB" id="A0A059F112"/>
<sequence length="753" mass="87830">MHIKYISNEQFKILPVNTIPSNCKAIKLPHGNKIIEIKWLTPTKTFLKYKALIVNNNSIYAKYINFSTNQSSVYIIYNNTISIKFIEYEVVLSGLKNLGSTCYFNAFMQMMFYNNLALKKIKHKLALNEIDFSVDMGLFSNSKNKYIILLNEVFKGMINNTLYEPNPMDLIPWNRFKAQDFSFYLNFVFSKIRKEIPEYNTKIIYALLFSCGCKEEIIKNVYEIEVETLKSISNNSYFLFEIIQNELNLTDNLLNKTLSKKINALTNKDELNGEFDLDFNHLSVDNEVRENTALKTEIFNNQSKLTDSNKEESFSENMCTNTSVENNVFMLHESLKKALTKNIENKCGKHKQPIKHINYSVMNEGILLIKVKREENGKKILNNFTYPNTFVLNSNTYELIGVVFHEGGVSDGHYYYICKVNDIFYKFNDDKVSKCNLEEVFYFDSYSKENDLVSYYIVYINRSNKSTNDSLRNNTVINSNKLINNNTIITFDTEENNSSNNSIRVSNDNNKINNSINESNDDNKYNDTKYNDNSNKIDYENDSSFEIDLAGSESTDKIELEEITSDKLEFEEFTTKSNSSTEEDCFYKFTREDIPKFIAPFLFNSDYPSVQLKKFYCSNTPDKYSYKFKVTENVTEYLNDLRYENKCIIYEILSDSPFLVDNERKKLNIRGNNIINHNKSNESDKGLLSSTSTSDNQSNTNNSTWEKNTSFKKLYFLLKISKEGCPFLFPRKLHFLNHVLLSHEDLSNLNYYK</sequence>
<dbReference type="STRING" id="1288291.A0A059F112"/>
<dbReference type="PROSITE" id="PS50235">
    <property type="entry name" value="USP_3"/>
    <property type="match status" value="1"/>
</dbReference>
<feature type="compositionally biased region" description="Low complexity" evidence="2">
    <location>
        <begin position="496"/>
        <end position="518"/>
    </location>
</feature>
<keyword evidence="1" id="KW-0378">Hydrolase</keyword>
<feature type="region of interest" description="Disordered" evidence="2">
    <location>
        <begin position="674"/>
        <end position="704"/>
    </location>
</feature>
<keyword evidence="1" id="KW-0788">Thiol protease</keyword>
<dbReference type="GO" id="GO:0006508">
    <property type="term" value="P:proteolysis"/>
    <property type="evidence" value="ECO:0007669"/>
    <property type="project" value="UniProtKB-KW"/>
</dbReference>
<organism evidence="4 5">
    <name type="scientific">Anncaliia algerae PRA339</name>
    <dbReference type="NCBI Taxonomy" id="1288291"/>
    <lineage>
        <taxon>Eukaryota</taxon>
        <taxon>Fungi</taxon>
        <taxon>Fungi incertae sedis</taxon>
        <taxon>Microsporidia</taxon>
        <taxon>Tubulinosematoidea</taxon>
        <taxon>Tubulinosematidae</taxon>
        <taxon>Anncaliia</taxon>
    </lineage>
</organism>
<dbReference type="InterPro" id="IPR028889">
    <property type="entry name" value="USP"/>
</dbReference>
<feature type="region of interest" description="Disordered" evidence="2">
    <location>
        <begin position="496"/>
        <end position="526"/>
    </location>
</feature>
<evidence type="ECO:0000313" key="4">
    <source>
        <dbReference type="EMBL" id="KCZ80651.1"/>
    </source>
</evidence>
<dbReference type="GO" id="GO:0005634">
    <property type="term" value="C:nucleus"/>
    <property type="evidence" value="ECO:0007669"/>
    <property type="project" value="TreeGrafter"/>
</dbReference>
<reference evidence="5" key="1">
    <citation type="submission" date="2013-02" db="EMBL/GenBank/DDBJ databases">
        <authorList>
            <consortium name="The Broad Institute Genome Sequencing Platform"/>
            <person name="Cuomo C."/>
            <person name="Becnel J."/>
            <person name="Sanscrainte N."/>
            <person name="Walker B."/>
            <person name="Young S.K."/>
            <person name="Zeng Q."/>
            <person name="Gargeya S."/>
            <person name="Fitzgerald M."/>
            <person name="Haas B."/>
            <person name="Abouelleil A."/>
            <person name="Alvarado L."/>
            <person name="Arachchi H.M."/>
            <person name="Berlin A.M."/>
            <person name="Chapman S.B."/>
            <person name="Dewar J."/>
            <person name="Goldberg J."/>
            <person name="Griggs A."/>
            <person name="Gujja S."/>
            <person name="Hansen M."/>
            <person name="Howarth C."/>
            <person name="Imamovic A."/>
            <person name="Larimer J."/>
            <person name="McCowan C."/>
            <person name="Murphy C."/>
            <person name="Neiman D."/>
            <person name="Pearson M."/>
            <person name="Priest M."/>
            <person name="Roberts A."/>
            <person name="Saif S."/>
            <person name="Shea T."/>
            <person name="Sisk P."/>
            <person name="Sykes S."/>
            <person name="Wortman J."/>
            <person name="Nusbaum C."/>
            <person name="Birren B."/>
        </authorList>
    </citation>
    <scope>NUCLEOTIDE SEQUENCE [LARGE SCALE GENOMIC DNA]</scope>
    <source>
        <strain evidence="5">PRA339</strain>
    </source>
</reference>
<evidence type="ECO:0000256" key="1">
    <source>
        <dbReference type="RuleBase" id="RU366025"/>
    </source>
</evidence>
<dbReference type="SUPFAM" id="SSF54001">
    <property type="entry name" value="Cysteine proteinases"/>
    <property type="match status" value="1"/>
</dbReference>
<accession>A0A059F112</accession>
<name>A0A059F112_9MICR</name>
<keyword evidence="5" id="KW-1185">Reference proteome</keyword>
<protein>
    <recommendedName>
        <fullName evidence="1">Ubiquitin carboxyl-terminal hydrolase</fullName>
        <ecNumber evidence="1">3.4.19.12</ecNumber>
    </recommendedName>
</protein>
<dbReference type="EMBL" id="KK365169">
    <property type="protein sequence ID" value="KCZ80651.1"/>
    <property type="molecule type" value="Genomic_DNA"/>
</dbReference>
<feature type="compositionally biased region" description="Low complexity" evidence="2">
    <location>
        <begin position="689"/>
        <end position="704"/>
    </location>
</feature>
<dbReference type="PANTHER" id="PTHR24006">
    <property type="entry name" value="UBIQUITIN CARBOXYL-TERMINAL HYDROLASE"/>
    <property type="match status" value="1"/>
</dbReference>
<feature type="non-terminal residue" evidence="4">
    <location>
        <position position="753"/>
    </location>
</feature>
<dbReference type="PROSITE" id="PS00972">
    <property type="entry name" value="USP_1"/>
    <property type="match status" value="1"/>
</dbReference>
<dbReference type="GO" id="GO:0005829">
    <property type="term" value="C:cytosol"/>
    <property type="evidence" value="ECO:0007669"/>
    <property type="project" value="TreeGrafter"/>
</dbReference>
<keyword evidence="1" id="KW-0833">Ubl conjugation pathway</keyword>
<dbReference type="CDD" id="cd02257">
    <property type="entry name" value="Peptidase_C19"/>
    <property type="match status" value="1"/>
</dbReference>
<feature type="domain" description="USP" evidence="3">
    <location>
        <begin position="93"/>
        <end position="462"/>
    </location>
</feature>
<dbReference type="VEuPathDB" id="MicrosporidiaDB:H312_01943"/>
<proteinExistence type="inferred from homology"/>
<evidence type="ECO:0000259" key="3">
    <source>
        <dbReference type="PROSITE" id="PS50235"/>
    </source>
</evidence>